<feature type="transmembrane region" description="Helical" evidence="8">
    <location>
        <begin position="143"/>
        <end position="164"/>
    </location>
</feature>
<evidence type="ECO:0000256" key="5">
    <source>
        <dbReference type="ARBA" id="ARBA00022989"/>
    </source>
</evidence>
<evidence type="ECO:0000256" key="8">
    <source>
        <dbReference type="SAM" id="Phobius"/>
    </source>
</evidence>
<dbReference type="PATRIC" id="fig|286156.4.peg.1145"/>
<dbReference type="RefSeq" id="WP_065822367.1">
    <property type="nucleotide sequence ID" value="NZ_CAWMQZ010000031.1"/>
</dbReference>
<evidence type="ECO:0000313" key="10">
    <source>
        <dbReference type="EMBL" id="OCQ53779.1"/>
    </source>
</evidence>
<dbReference type="PANTHER" id="PTHR32322:SF18">
    <property type="entry name" value="S-ADENOSYLMETHIONINE_S-ADENOSYLHOMOCYSTEINE TRANSPORTER"/>
    <property type="match status" value="1"/>
</dbReference>
<gene>
    <name evidence="10" type="ORF">Ppb6_01005</name>
</gene>
<feature type="transmembrane region" description="Helical" evidence="8">
    <location>
        <begin position="176"/>
        <end position="194"/>
    </location>
</feature>
<evidence type="ECO:0000256" key="2">
    <source>
        <dbReference type="ARBA" id="ARBA00009853"/>
    </source>
</evidence>
<evidence type="ECO:0000256" key="6">
    <source>
        <dbReference type="ARBA" id="ARBA00023136"/>
    </source>
</evidence>
<dbReference type="STRING" id="286156.Ppb6_01005"/>
<dbReference type="InterPro" id="IPR000620">
    <property type="entry name" value="EamA_dom"/>
</dbReference>
<evidence type="ECO:0000313" key="11">
    <source>
        <dbReference type="Proteomes" id="UP000093476"/>
    </source>
</evidence>
<keyword evidence="6 8" id="KW-0472">Membrane</keyword>
<name>A0A1C0U785_9GAMM</name>
<feature type="transmembrane region" description="Helical" evidence="8">
    <location>
        <begin position="214"/>
        <end position="235"/>
    </location>
</feature>
<dbReference type="AlphaFoldDB" id="A0A1C0U785"/>
<dbReference type="InterPro" id="IPR050638">
    <property type="entry name" value="AA-Vitamin_Transporters"/>
</dbReference>
<feature type="domain" description="EamA" evidence="9">
    <location>
        <begin position="9"/>
        <end position="136"/>
    </location>
</feature>
<feature type="transmembrane region" description="Helical" evidence="8">
    <location>
        <begin position="247"/>
        <end position="264"/>
    </location>
</feature>
<keyword evidence="5 8" id="KW-1133">Transmembrane helix</keyword>
<feature type="transmembrane region" description="Helical" evidence="8">
    <location>
        <begin position="64"/>
        <end position="84"/>
    </location>
</feature>
<keyword evidence="3" id="KW-1003">Cell membrane</keyword>
<evidence type="ECO:0000256" key="4">
    <source>
        <dbReference type="ARBA" id="ARBA00022692"/>
    </source>
</evidence>
<keyword evidence="4 8" id="KW-0812">Transmembrane</keyword>
<dbReference type="EMBL" id="LOMY01000031">
    <property type="protein sequence ID" value="OCQ53779.1"/>
    <property type="molecule type" value="Genomic_DNA"/>
</dbReference>
<keyword evidence="11" id="KW-1185">Reference proteome</keyword>
<evidence type="ECO:0000259" key="9">
    <source>
        <dbReference type="Pfam" id="PF00892"/>
    </source>
</evidence>
<dbReference type="Proteomes" id="UP000093476">
    <property type="component" value="Unassembled WGS sequence"/>
</dbReference>
<dbReference type="GO" id="GO:0005886">
    <property type="term" value="C:plasma membrane"/>
    <property type="evidence" value="ECO:0007669"/>
    <property type="project" value="UniProtKB-SubCell"/>
</dbReference>
<feature type="transmembrane region" description="Helical" evidence="8">
    <location>
        <begin position="270"/>
        <end position="287"/>
    </location>
</feature>
<accession>A0A1C0U785</accession>
<feature type="transmembrane region" description="Helical" evidence="8">
    <location>
        <begin position="120"/>
        <end position="137"/>
    </location>
</feature>
<dbReference type="SUPFAM" id="SSF103481">
    <property type="entry name" value="Multidrug resistance efflux transporter EmrE"/>
    <property type="match status" value="2"/>
</dbReference>
<comment type="subcellular location">
    <subcellularLocation>
        <location evidence="1">Cell membrane</location>
        <topology evidence="1">Multi-pass membrane protein</topology>
    </subcellularLocation>
</comment>
<comment type="caution">
    <text evidence="10">The sequence shown here is derived from an EMBL/GenBank/DDBJ whole genome shotgun (WGS) entry which is preliminary data.</text>
</comment>
<evidence type="ECO:0000256" key="1">
    <source>
        <dbReference type="ARBA" id="ARBA00004651"/>
    </source>
</evidence>
<feature type="domain" description="EamA" evidence="9">
    <location>
        <begin position="144"/>
        <end position="287"/>
    </location>
</feature>
<sequence>MTRNKKVLSSAILIAILWGGGFPISKIAIEQIGVWPFRFYSTITSVLILAFLVLVFYKKKPNFYDLLFCIPLGILNVFLVPVLNNISLKYTDSVKASVLIYTMPAITSLLTMISSKRISFRSITVSILCISGVLIFISLKEISFGECIILVSAFVWALGTFLSEKIPTQLDIFSKVLYQNIVSFLLMIIITPFLSTNLDIFNFNGELFQTVTHIFIPILYMGIASGVLVYILWFYMIEHGGAELTSYSALISPIFSVLISYYFLNESININMFVGMLFIFSSVIIAFRGRKK</sequence>
<dbReference type="PANTHER" id="PTHR32322">
    <property type="entry name" value="INNER MEMBRANE TRANSPORTER"/>
    <property type="match status" value="1"/>
</dbReference>
<reference evidence="10 11" key="1">
    <citation type="submission" date="2015-12" db="EMBL/GenBank/DDBJ databases">
        <title>Genome comparisons provide insights into the role of secondary metabolites in the pathogenic phase of the Photorhabdus life cycle.</title>
        <authorList>
            <person name="Tobias N.J."/>
            <person name="Mishra B."/>
            <person name="Gupta D.K."/>
            <person name="Thines M."/>
            <person name="Stinear T.P."/>
            <person name="Bode H.B."/>
        </authorList>
    </citation>
    <scope>NUCLEOTIDE SEQUENCE [LARGE SCALE GENOMIC DNA]</scope>
    <source>
        <strain evidence="10 11">PB68.1</strain>
    </source>
</reference>
<feature type="transmembrane region" description="Helical" evidence="8">
    <location>
        <begin position="39"/>
        <end position="57"/>
    </location>
</feature>
<proteinExistence type="inferred from homology"/>
<comment type="similarity">
    <text evidence="2">Belongs to the drug/metabolite transporter (DMT) superfamily. 10 TMS drug/metabolite exporter (DME) (TC 2.A.7.3) family.</text>
</comment>
<dbReference type="InterPro" id="IPR037185">
    <property type="entry name" value="EmrE-like"/>
</dbReference>
<organism evidence="10 11">
    <name type="scientific">Photorhabdus australis subsp. thailandensis</name>
    <dbReference type="NCBI Taxonomy" id="2805096"/>
    <lineage>
        <taxon>Bacteria</taxon>
        <taxon>Pseudomonadati</taxon>
        <taxon>Pseudomonadota</taxon>
        <taxon>Gammaproteobacteria</taxon>
        <taxon>Enterobacterales</taxon>
        <taxon>Morganellaceae</taxon>
        <taxon>Photorhabdus</taxon>
    </lineage>
</organism>
<evidence type="ECO:0000256" key="3">
    <source>
        <dbReference type="ARBA" id="ARBA00022475"/>
    </source>
</evidence>
<protein>
    <recommendedName>
        <fullName evidence="7">Threonine/homoserine exporter RhtA</fullName>
    </recommendedName>
</protein>
<feature type="transmembrane region" description="Helical" evidence="8">
    <location>
        <begin position="96"/>
        <end position="113"/>
    </location>
</feature>
<evidence type="ECO:0000256" key="7">
    <source>
        <dbReference type="ARBA" id="ARBA00040595"/>
    </source>
</evidence>
<dbReference type="Pfam" id="PF00892">
    <property type="entry name" value="EamA"/>
    <property type="match status" value="2"/>
</dbReference>